<reference evidence="6 7" key="1">
    <citation type="submission" date="2021-03" db="EMBL/GenBank/DDBJ databases">
        <title>Whole genome sequence of Metabacillus bambusae BG109.</title>
        <authorList>
            <person name="Jeong J.W."/>
        </authorList>
    </citation>
    <scope>NUCLEOTIDE SEQUENCE [LARGE SCALE GENOMIC DNA]</scope>
    <source>
        <strain evidence="6 7">BG109</strain>
    </source>
</reference>
<evidence type="ECO:0000313" key="7">
    <source>
        <dbReference type="Proteomes" id="UP000663981"/>
    </source>
</evidence>
<feature type="domain" description="HhH-GPD" evidence="5">
    <location>
        <begin position="128"/>
        <end position="288"/>
    </location>
</feature>
<sequence length="288" mass="33230">MWKEIVAIDGPYDFNLALDRLSLDPVIFLNKEDKFIKVPVVIDENPFVIKVQAVGSTMKPSFEISGSDDRVKELALKEMQRIFQWDFSLHTLGLHFQTTNIAEIFQQHTGTPIVLEFNLYSCLMKCIIHQQLNLAFAHTLTKRFVTTFGYQIDDVWFYPKPETIAALEYEDLKALQFSGRKAEYVIDTSRLIAEGTLNLTELDMLSDDEIMKKLIKVRGIGPWTVQNLLLAGLGRPNLFPKADIGIQKAIQKHFNLEKKPTSEEMDQYSKQWAPYLSYATLYLWRSIE</sequence>
<dbReference type="EMBL" id="JAGDEL010000037">
    <property type="protein sequence ID" value="MBO1515424.1"/>
    <property type="molecule type" value="Genomic_DNA"/>
</dbReference>
<protein>
    <recommendedName>
        <fullName evidence="2">DNA-3-methyladenine glycosylase II</fullName>
        <ecNumber evidence="2">3.2.2.21</ecNumber>
    </recommendedName>
</protein>
<keyword evidence="3" id="KW-0227">DNA damage</keyword>
<dbReference type="CDD" id="cd00056">
    <property type="entry name" value="ENDO3c"/>
    <property type="match status" value="1"/>
</dbReference>
<dbReference type="Gene3D" id="1.10.1670.40">
    <property type="match status" value="1"/>
</dbReference>
<keyword evidence="4" id="KW-0234">DNA repair</keyword>
<evidence type="ECO:0000256" key="3">
    <source>
        <dbReference type="ARBA" id="ARBA00022763"/>
    </source>
</evidence>
<comment type="caution">
    <text evidence="6">The sequence shown here is derived from an EMBL/GenBank/DDBJ whole genome shotgun (WGS) entry which is preliminary data.</text>
</comment>
<evidence type="ECO:0000256" key="2">
    <source>
        <dbReference type="ARBA" id="ARBA00012000"/>
    </source>
</evidence>
<dbReference type="Gene3D" id="1.10.340.30">
    <property type="entry name" value="Hypothetical protein, domain 2"/>
    <property type="match status" value="1"/>
</dbReference>
<dbReference type="Pfam" id="PF00730">
    <property type="entry name" value="HhH-GPD"/>
    <property type="match status" value="1"/>
</dbReference>
<comment type="catalytic activity">
    <reaction evidence="1">
        <text>Hydrolysis of alkylated DNA, releasing 3-methyladenine, 3-methylguanine, 7-methylguanine and 7-methyladenine.</text>
        <dbReference type="EC" id="3.2.2.21"/>
    </reaction>
</comment>
<dbReference type="RefSeq" id="WP_207982286.1">
    <property type="nucleotide sequence ID" value="NZ_JAGDEL010000037.1"/>
</dbReference>
<name>A0ABS3NBQ5_9BACI</name>
<dbReference type="EC" id="3.2.2.21" evidence="2"/>
<organism evidence="6 7">
    <name type="scientific">Metabacillus bambusae</name>
    <dbReference type="NCBI Taxonomy" id="2795218"/>
    <lineage>
        <taxon>Bacteria</taxon>
        <taxon>Bacillati</taxon>
        <taxon>Bacillota</taxon>
        <taxon>Bacilli</taxon>
        <taxon>Bacillales</taxon>
        <taxon>Bacillaceae</taxon>
        <taxon>Metabacillus</taxon>
    </lineage>
</organism>
<dbReference type="InterPro" id="IPR051912">
    <property type="entry name" value="Alkylbase_DNA_Glycosylase/TA"/>
</dbReference>
<proteinExistence type="predicted"/>
<dbReference type="InterPro" id="IPR003265">
    <property type="entry name" value="HhH-GPD_domain"/>
</dbReference>
<dbReference type="InterPro" id="IPR011257">
    <property type="entry name" value="DNA_glycosylase"/>
</dbReference>
<dbReference type="PANTHER" id="PTHR43003">
    <property type="entry name" value="DNA-3-METHYLADENINE GLYCOSYLASE"/>
    <property type="match status" value="1"/>
</dbReference>
<accession>A0ABS3NBQ5</accession>
<dbReference type="Proteomes" id="UP000663981">
    <property type="component" value="Unassembled WGS sequence"/>
</dbReference>
<keyword evidence="7" id="KW-1185">Reference proteome</keyword>
<evidence type="ECO:0000256" key="4">
    <source>
        <dbReference type="ARBA" id="ARBA00023204"/>
    </source>
</evidence>
<dbReference type="SUPFAM" id="SSF48150">
    <property type="entry name" value="DNA-glycosylase"/>
    <property type="match status" value="1"/>
</dbReference>
<evidence type="ECO:0000256" key="1">
    <source>
        <dbReference type="ARBA" id="ARBA00000086"/>
    </source>
</evidence>
<evidence type="ECO:0000259" key="5">
    <source>
        <dbReference type="SMART" id="SM00478"/>
    </source>
</evidence>
<gene>
    <name evidence="6" type="ORF">I7822_27815</name>
</gene>
<evidence type="ECO:0000313" key="6">
    <source>
        <dbReference type="EMBL" id="MBO1515424.1"/>
    </source>
</evidence>
<dbReference type="SMART" id="SM00478">
    <property type="entry name" value="ENDO3c"/>
    <property type="match status" value="1"/>
</dbReference>
<dbReference type="PANTHER" id="PTHR43003:SF5">
    <property type="entry name" value="DNA-3-METHYLADENINE GLYCOSYLASE"/>
    <property type="match status" value="1"/>
</dbReference>